<dbReference type="AlphaFoldDB" id="A0A8D8TK89"/>
<sequence>MQFLVRTFGRRKTLSNIEFNSEEDADDFSVYIPNVELSSPSPTHHRPNHHSSTFLDRPPHASFPELCTSSNLRIPPSSPSPVRRLSNNSSLLNICPPSPSPVSDHHDYSSSSLTNPPPPPSPETSLPPRRPSSRESLSASSTSSSNKSSTAQQLLDFIKSQKEKRGEVHKVDKFLESLSDDLKNLPELIWEETSMDMLKLVRGAQKKAREARSNSEHDYSVS</sequence>
<feature type="compositionally biased region" description="Low complexity" evidence="1">
    <location>
        <begin position="134"/>
        <end position="149"/>
    </location>
</feature>
<dbReference type="EMBL" id="HBUF01282266">
    <property type="protein sequence ID" value="CAG6687630.1"/>
    <property type="molecule type" value="Transcribed_RNA"/>
</dbReference>
<accession>A0A8D8TK89</accession>
<feature type="compositionally biased region" description="Basic and acidic residues" evidence="1">
    <location>
        <begin position="207"/>
        <end position="222"/>
    </location>
</feature>
<organism evidence="2">
    <name type="scientific">Cacopsylla melanoneura</name>
    <dbReference type="NCBI Taxonomy" id="428564"/>
    <lineage>
        <taxon>Eukaryota</taxon>
        <taxon>Metazoa</taxon>
        <taxon>Ecdysozoa</taxon>
        <taxon>Arthropoda</taxon>
        <taxon>Hexapoda</taxon>
        <taxon>Insecta</taxon>
        <taxon>Pterygota</taxon>
        <taxon>Neoptera</taxon>
        <taxon>Paraneoptera</taxon>
        <taxon>Hemiptera</taxon>
        <taxon>Sternorrhyncha</taxon>
        <taxon>Psylloidea</taxon>
        <taxon>Psyllidae</taxon>
        <taxon>Psyllinae</taxon>
        <taxon>Cacopsylla</taxon>
    </lineage>
</organism>
<feature type="compositionally biased region" description="Low complexity" evidence="1">
    <location>
        <begin position="80"/>
        <end position="95"/>
    </location>
</feature>
<dbReference type="EMBL" id="HBUF01646154">
    <property type="protein sequence ID" value="CAG6785969.1"/>
    <property type="molecule type" value="Transcribed_RNA"/>
</dbReference>
<evidence type="ECO:0000256" key="1">
    <source>
        <dbReference type="SAM" id="MobiDB-lite"/>
    </source>
</evidence>
<evidence type="ECO:0000313" key="2">
    <source>
        <dbReference type="EMBL" id="CAG6687630.1"/>
    </source>
</evidence>
<protein>
    <submittedName>
        <fullName evidence="2">Uncharacterized protein</fullName>
    </submittedName>
</protein>
<proteinExistence type="predicted"/>
<feature type="region of interest" description="Disordered" evidence="1">
    <location>
        <begin position="203"/>
        <end position="222"/>
    </location>
</feature>
<name>A0A8D8TK89_9HEMI</name>
<feature type="region of interest" description="Disordered" evidence="1">
    <location>
        <begin position="39"/>
        <end position="152"/>
    </location>
</feature>
<reference evidence="2" key="1">
    <citation type="submission" date="2021-05" db="EMBL/GenBank/DDBJ databases">
        <authorList>
            <person name="Alioto T."/>
            <person name="Alioto T."/>
            <person name="Gomez Garrido J."/>
        </authorList>
    </citation>
    <scope>NUCLEOTIDE SEQUENCE</scope>
</reference>